<dbReference type="Proteomes" id="UP000653454">
    <property type="component" value="Unassembled WGS sequence"/>
</dbReference>
<dbReference type="AlphaFoldDB" id="A0A8S4D117"/>
<reference evidence="1" key="1">
    <citation type="submission" date="2020-11" db="EMBL/GenBank/DDBJ databases">
        <authorList>
            <person name="Whiteford S."/>
        </authorList>
    </citation>
    <scope>NUCLEOTIDE SEQUENCE</scope>
</reference>
<organism evidence="1 2">
    <name type="scientific">Plutella xylostella</name>
    <name type="common">Diamondback moth</name>
    <name type="synonym">Plutella maculipennis</name>
    <dbReference type="NCBI Taxonomy" id="51655"/>
    <lineage>
        <taxon>Eukaryota</taxon>
        <taxon>Metazoa</taxon>
        <taxon>Ecdysozoa</taxon>
        <taxon>Arthropoda</taxon>
        <taxon>Hexapoda</taxon>
        <taxon>Insecta</taxon>
        <taxon>Pterygota</taxon>
        <taxon>Neoptera</taxon>
        <taxon>Endopterygota</taxon>
        <taxon>Lepidoptera</taxon>
        <taxon>Glossata</taxon>
        <taxon>Ditrysia</taxon>
        <taxon>Yponomeutoidea</taxon>
        <taxon>Plutellidae</taxon>
        <taxon>Plutella</taxon>
    </lineage>
</organism>
<gene>
    <name evidence="1" type="ORF">PLXY2_LOCUS517</name>
</gene>
<protein>
    <submittedName>
        <fullName evidence="1">(diamondback moth) hypothetical protein</fullName>
    </submittedName>
</protein>
<evidence type="ECO:0000313" key="1">
    <source>
        <dbReference type="EMBL" id="CAG9087992.1"/>
    </source>
</evidence>
<evidence type="ECO:0000313" key="2">
    <source>
        <dbReference type="Proteomes" id="UP000653454"/>
    </source>
</evidence>
<name>A0A8S4D117_PLUXY</name>
<sequence length="306" mass="35594">MVKLTLCSTQENEDTQITTNAYVFKKLSSLLPSQEFSNDTWPTNECMKLADPQYYKPGSIDVLLGAEVHAQIILDRIKRHNSLIALNSRLGWIISGRVTPTDAQPHNIVVAHTRFEIDQFRDIKEYLPDKKSMTNKEIQCEEQHKKTHTRNTDLTQLLQLEKIPEIKDKFMNKYKEKLHTEKVPETEKERLDGRKLYYLPDLTVINTKLEVVVDRSAQPVKANSINEELLIYPPSQQDTRDLLTPIHTLHQTAHCEREEFTEKELTLETHMNRDELLMRASTVEYPVMLQKQTTQLLTRGGLPLYK</sequence>
<dbReference type="EMBL" id="CAJHNJ030000001">
    <property type="protein sequence ID" value="CAG9087992.1"/>
    <property type="molecule type" value="Genomic_DNA"/>
</dbReference>
<comment type="caution">
    <text evidence="1">The sequence shown here is derived from an EMBL/GenBank/DDBJ whole genome shotgun (WGS) entry which is preliminary data.</text>
</comment>
<accession>A0A8S4D117</accession>
<proteinExistence type="predicted"/>
<keyword evidence="2" id="KW-1185">Reference proteome</keyword>